<dbReference type="Gene3D" id="3.30.70.100">
    <property type="match status" value="1"/>
</dbReference>
<sequence>MKKGKIRGFMCQSTAVNSTCMAADPRSVVMPRKFDRIRSDETRLIHDSRYSSSVEPRRFVGADKRLSIGTPFVRKGQSQEQKPMFLPKPVQLASSDHVFQKQLQVVVMRVALHCQGCAGKVKKHLSRMEGVTSFSIELESKKVTVMGQVSPVRVLESISKVKRAEFWPC</sequence>
<dbReference type="CDD" id="cd00371">
    <property type="entry name" value="HMA"/>
    <property type="match status" value="1"/>
</dbReference>
<name>A0ABR2S0Z3_9ROSI</name>
<comment type="caution">
    <text evidence="2">The sequence shown here is derived from an EMBL/GenBank/DDBJ whole genome shotgun (WGS) entry which is preliminary data.</text>
</comment>
<dbReference type="Pfam" id="PF00403">
    <property type="entry name" value="HMA"/>
    <property type="match status" value="1"/>
</dbReference>
<keyword evidence="3" id="KW-1185">Reference proteome</keyword>
<dbReference type="PANTHER" id="PTHR46119">
    <property type="entry name" value="OS08G0405700 PROTEIN"/>
    <property type="match status" value="1"/>
</dbReference>
<dbReference type="EMBL" id="JBBPBN010000018">
    <property type="protein sequence ID" value="KAK9018930.1"/>
    <property type="molecule type" value="Genomic_DNA"/>
</dbReference>
<accession>A0ABR2S0Z3</accession>
<gene>
    <name evidence="2" type="ORF">V6N11_033975</name>
</gene>
<dbReference type="SUPFAM" id="SSF55008">
    <property type="entry name" value="HMA, heavy metal-associated domain"/>
    <property type="match status" value="1"/>
</dbReference>
<reference evidence="2 3" key="1">
    <citation type="journal article" date="2024" name="G3 (Bethesda)">
        <title>Genome assembly of Hibiscus sabdariffa L. provides insights into metabolisms of medicinal natural products.</title>
        <authorList>
            <person name="Kim T."/>
        </authorList>
    </citation>
    <scope>NUCLEOTIDE SEQUENCE [LARGE SCALE GENOMIC DNA]</scope>
    <source>
        <strain evidence="2">TK-2024</strain>
        <tissue evidence="2">Old leaves</tissue>
    </source>
</reference>
<proteinExistence type="predicted"/>
<dbReference type="Proteomes" id="UP001396334">
    <property type="component" value="Unassembled WGS sequence"/>
</dbReference>
<dbReference type="InterPro" id="IPR044526">
    <property type="entry name" value="NAKR1-3"/>
</dbReference>
<dbReference type="InterPro" id="IPR036163">
    <property type="entry name" value="HMA_dom_sf"/>
</dbReference>
<feature type="domain" description="HMA" evidence="1">
    <location>
        <begin position="103"/>
        <end position="169"/>
    </location>
</feature>
<protein>
    <recommendedName>
        <fullName evidence="1">HMA domain-containing protein</fullName>
    </recommendedName>
</protein>
<dbReference type="PANTHER" id="PTHR46119:SF8">
    <property type="entry name" value="OS08G0405700 PROTEIN"/>
    <property type="match status" value="1"/>
</dbReference>
<dbReference type="PROSITE" id="PS50846">
    <property type="entry name" value="HMA_2"/>
    <property type="match status" value="1"/>
</dbReference>
<evidence type="ECO:0000313" key="3">
    <source>
        <dbReference type="Proteomes" id="UP001396334"/>
    </source>
</evidence>
<evidence type="ECO:0000259" key="1">
    <source>
        <dbReference type="PROSITE" id="PS50846"/>
    </source>
</evidence>
<organism evidence="2 3">
    <name type="scientific">Hibiscus sabdariffa</name>
    <name type="common">roselle</name>
    <dbReference type="NCBI Taxonomy" id="183260"/>
    <lineage>
        <taxon>Eukaryota</taxon>
        <taxon>Viridiplantae</taxon>
        <taxon>Streptophyta</taxon>
        <taxon>Embryophyta</taxon>
        <taxon>Tracheophyta</taxon>
        <taxon>Spermatophyta</taxon>
        <taxon>Magnoliopsida</taxon>
        <taxon>eudicotyledons</taxon>
        <taxon>Gunneridae</taxon>
        <taxon>Pentapetalae</taxon>
        <taxon>rosids</taxon>
        <taxon>malvids</taxon>
        <taxon>Malvales</taxon>
        <taxon>Malvaceae</taxon>
        <taxon>Malvoideae</taxon>
        <taxon>Hibiscus</taxon>
    </lineage>
</organism>
<evidence type="ECO:0000313" key="2">
    <source>
        <dbReference type="EMBL" id="KAK9018930.1"/>
    </source>
</evidence>
<dbReference type="InterPro" id="IPR006121">
    <property type="entry name" value="HMA_dom"/>
</dbReference>